<reference evidence="11 12" key="1">
    <citation type="submission" date="2017-06" db="EMBL/GenBank/DDBJ databases">
        <authorList>
            <person name="Kim H.J."/>
            <person name="Triplett B.A."/>
        </authorList>
    </citation>
    <scope>NUCLEOTIDE SEQUENCE [LARGE SCALE GENOMIC DNA]</scope>
    <source>
        <strain evidence="11 12">CGMCC 4.5593</strain>
    </source>
</reference>
<dbReference type="SUPFAM" id="SSF103473">
    <property type="entry name" value="MFS general substrate transporter"/>
    <property type="match status" value="1"/>
</dbReference>
<evidence type="ECO:0000259" key="10">
    <source>
        <dbReference type="PROSITE" id="PS50850"/>
    </source>
</evidence>
<protein>
    <recommendedName>
        <fullName evidence="8">Multidrug efflux pump Tap</fullName>
    </recommendedName>
</protein>
<keyword evidence="6 9" id="KW-0472">Membrane</keyword>
<feature type="transmembrane region" description="Helical" evidence="9">
    <location>
        <begin position="370"/>
        <end position="388"/>
    </location>
</feature>
<dbReference type="GO" id="GO:0022857">
    <property type="term" value="F:transmembrane transporter activity"/>
    <property type="evidence" value="ECO:0007669"/>
    <property type="project" value="InterPro"/>
</dbReference>
<dbReference type="PANTHER" id="PTHR23513:SF9">
    <property type="entry name" value="ENTEROBACTIN EXPORTER ENTS"/>
    <property type="match status" value="1"/>
</dbReference>
<evidence type="ECO:0000256" key="3">
    <source>
        <dbReference type="ARBA" id="ARBA00022475"/>
    </source>
</evidence>
<keyword evidence="5 9" id="KW-1133">Transmembrane helix</keyword>
<dbReference type="Gene3D" id="1.20.1250.20">
    <property type="entry name" value="MFS general substrate transporter like domains"/>
    <property type="match status" value="1"/>
</dbReference>
<feature type="transmembrane region" description="Helical" evidence="9">
    <location>
        <begin position="142"/>
        <end position="161"/>
    </location>
</feature>
<proteinExistence type="inferred from homology"/>
<dbReference type="Proteomes" id="UP000198362">
    <property type="component" value="Unassembled WGS sequence"/>
</dbReference>
<evidence type="ECO:0000256" key="6">
    <source>
        <dbReference type="ARBA" id="ARBA00023136"/>
    </source>
</evidence>
<dbReference type="EMBL" id="FZPH01000001">
    <property type="protein sequence ID" value="SNS63373.1"/>
    <property type="molecule type" value="Genomic_DNA"/>
</dbReference>
<evidence type="ECO:0000256" key="9">
    <source>
        <dbReference type="SAM" id="Phobius"/>
    </source>
</evidence>
<feature type="transmembrane region" description="Helical" evidence="9">
    <location>
        <begin position="42"/>
        <end position="60"/>
    </location>
</feature>
<dbReference type="InterPro" id="IPR036259">
    <property type="entry name" value="MFS_trans_sf"/>
</dbReference>
<evidence type="ECO:0000256" key="5">
    <source>
        <dbReference type="ARBA" id="ARBA00022989"/>
    </source>
</evidence>
<dbReference type="GO" id="GO:0005886">
    <property type="term" value="C:plasma membrane"/>
    <property type="evidence" value="ECO:0007669"/>
    <property type="project" value="UniProtKB-SubCell"/>
</dbReference>
<feature type="transmembrane region" description="Helical" evidence="9">
    <location>
        <begin position="72"/>
        <end position="90"/>
    </location>
</feature>
<comment type="similarity">
    <text evidence="7">Belongs to the major facilitator superfamily. Drug:H(+) antiporter-3 (DHA3) (TC 2.A.1.21) family.</text>
</comment>
<dbReference type="InterPro" id="IPR011701">
    <property type="entry name" value="MFS"/>
</dbReference>
<keyword evidence="2" id="KW-0813">Transport</keyword>
<dbReference type="Pfam" id="PF07690">
    <property type="entry name" value="MFS_1"/>
    <property type="match status" value="1"/>
</dbReference>
<evidence type="ECO:0000313" key="12">
    <source>
        <dbReference type="Proteomes" id="UP000198362"/>
    </source>
</evidence>
<evidence type="ECO:0000256" key="7">
    <source>
        <dbReference type="ARBA" id="ARBA00038075"/>
    </source>
</evidence>
<evidence type="ECO:0000256" key="8">
    <source>
        <dbReference type="ARBA" id="ARBA00040914"/>
    </source>
</evidence>
<accession>A0A239G4H5</accession>
<keyword evidence="3" id="KW-1003">Cell membrane</keyword>
<gene>
    <name evidence="11" type="ORF">SAMN05421812_101200</name>
</gene>
<feature type="transmembrane region" description="Helical" evidence="9">
    <location>
        <begin position="305"/>
        <end position="329"/>
    </location>
</feature>
<keyword evidence="12" id="KW-1185">Reference proteome</keyword>
<keyword evidence="4 9" id="KW-0812">Transmembrane</keyword>
<feature type="transmembrane region" description="Helical" evidence="9">
    <location>
        <begin position="245"/>
        <end position="272"/>
    </location>
</feature>
<evidence type="ECO:0000313" key="11">
    <source>
        <dbReference type="EMBL" id="SNS63373.1"/>
    </source>
</evidence>
<dbReference type="OrthoDB" id="9793136at2"/>
<dbReference type="CDD" id="cd06173">
    <property type="entry name" value="MFS_MefA_like"/>
    <property type="match status" value="1"/>
</dbReference>
<comment type="subcellular location">
    <subcellularLocation>
        <location evidence="1">Cell inner membrane</location>
        <topology evidence="1">Multi-pass membrane protein</topology>
    </subcellularLocation>
</comment>
<dbReference type="InterPro" id="IPR020846">
    <property type="entry name" value="MFS_dom"/>
</dbReference>
<sequence>MSSRRALVALLTADTISAVGTRMSALALPWFVLVSTGSPSRAGIVAFVEMLPYVLAAGAGGPLIDRIGGRRFSIVADAVSALAIGAIPLLHDRIGFGGLLVLVGIAGGLRGFSDTAKEAVFPRVARQSGMEMTRAASLQDGLHRLATLLGAPAGGALIAVLDAPTVLLFDAGTFAVAAVLVLLLVRVPPAEAPVKEESYTKALRAGITFVRRDRLAGAIIVMMFATNLFDAAYNSVLLPMWATLVGSSVVLGLASGSFAIGAVLGNIVFTAYAPRAPRWALFTIGFFVGGAPRFLAAGFSDEVWLLYAVSFAAGVGLAAINPIIGAVLYERIPEHMMARVQGVLTAVAWAGIPLGGLLGGAVAGAVGLKVALIATGVLYLAVTLLPVVRPVWRDLDVRPSPAVPSPRPAETTADLQSR</sequence>
<feature type="transmembrane region" description="Helical" evidence="9">
    <location>
        <begin position="167"/>
        <end position="185"/>
    </location>
</feature>
<evidence type="ECO:0000256" key="1">
    <source>
        <dbReference type="ARBA" id="ARBA00004429"/>
    </source>
</evidence>
<dbReference type="PANTHER" id="PTHR23513">
    <property type="entry name" value="INTEGRAL MEMBRANE EFFLUX PROTEIN-RELATED"/>
    <property type="match status" value="1"/>
</dbReference>
<dbReference type="PROSITE" id="PS50850">
    <property type="entry name" value="MFS"/>
    <property type="match status" value="1"/>
</dbReference>
<feature type="transmembrane region" description="Helical" evidence="9">
    <location>
        <begin position="215"/>
        <end position="233"/>
    </location>
</feature>
<evidence type="ECO:0000256" key="4">
    <source>
        <dbReference type="ARBA" id="ARBA00022692"/>
    </source>
</evidence>
<feature type="domain" description="Major facilitator superfamily (MFS) profile" evidence="10">
    <location>
        <begin position="216"/>
        <end position="418"/>
    </location>
</feature>
<dbReference type="AlphaFoldDB" id="A0A239G4H5"/>
<feature type="transmembrane region" description="Helical" evidence="9">
    <location>
        <begin position="341"/>
        <end position="364"/>
    </location>
</feature>
<feature type="transmembrane region" description="Helical" evidence="9">
    <location>
        <begin position="279"/>
        <end position="299"/>
    </location>
</feature>
<feature type="transmembrane region" description="Helical" evidence="9">
    <location>
        <begin position="96"/>
        <end position="113"/>
    </location>
</feature>
<organism evidence="11 12">
    <name type="scientific">Asanoa hainanensis</name>
    <dbReference type="NCBI Taxonomy" id="560556"/>
    <lineage>
        <taxon>Bacteria</taxon>
        <taxon>Bacillati</taxon>
        <taxon>Actinomycetota</taxon>
        <taxon>Actinomycetes</taxon>
        <taxon>Micromonosporales</taxon>
        <taxon>Micromonosporaceae</taxon>
        <taxon>Asanoa</taxon>
    </lineage>
</organism>
<evidence type="ECO:0000256" key="2">
    <source>
        <dbReference type="ARBA" id="ARBA00022448"/>
    </source>
</evidence>
<name>A0A239G4H5_9ACTN</name>